<feature type="transmembrane region" description="Helical" evidence="1">
    <location>
        <begin position="989"/>
        <end position="1012"/>
    </location>
</feature>
<keyword evidence="1" id="KW-0472">Membrane</keyword>
<evidence type="ECO:0000313" key="3">
    <source>
        <dbReference type="Proteomes" id="UP000198611"/>
    </source>
</evidence>
<dbReference type="PANTHER" id="PTHR32063">
    <property type="match status" value="1"/>
</dbReference>
<name>A0A1I1RVB8_9GAMM</name>
<protein>
    <submittedName>
        <fullName evidence="2">Multidrug efflux pump subunit AcrB</fullName>
    </submittedName>
</protein>
<feature type="transmembrane region" description="Helical" evidence="1">
    <location>
        <begin position="340"/>
        <end position="357"/>
    </location>
</feature>
<dbReference type="PRINTS" id="PR00702">
    <property type="entry name" value="ACRIFLAVINRP"/>
</dbReference>
<dbReference type="Gene3D" id="3.30.2090.10">
    <property type="entry name" value="Multidrug efflux transporter AcrB TolC docking domain, DN and DC subdomains"/>
    <property type="match status" value="2"/>
</dbReference>
<sequence length="1021" mass="110823">MGGFNLSALAVRQRAVTLYFLLVAAVTGVWAFVDLGRAEDPAFTVKVMVVQASWPGATAEEMQDQVADKLERRIMEVAWLDRVETTTRPGQAILKVAFAEDTPSEAVDDLFYQVRKRAGDEAVNLPEGVRGPFFDDDFSDVYFSLYAIKSPDLPLRQLTREAEEIRGHLRRVEGVKKVDLIGEREQQIFVEFDHDRLATLGLSAAQFRDALAADNAVVPGGLIETAGPRIHLRPRADLASLDAIRDTAVATEAGRLVRVGDVADVRRGHAEPPAFIARSDGEEAVLLGVVMEAGFNGLDLAEELDAFEAEQRNHLAAGVAMEQVSNQANAIRLAVNEFELKFLVAVVVITLVGFVALGLRAGLVVALAVPLTLGITFLIMQLTGRNLDRITLGALILSLGLLVDDAIIAIEMMLVKLEEGFDRVAAAAQAWNITAGPMLAGTLVTAAGFIPIGFAESRVGEYAGNIFWILAFTLLTSWVVAVVFTPYLGVKLLPKIEPHPGGADELYDTPTYQRLRRLVTWCVDHRLVVGGLTTLLMVAAILGMRFGVEQQFFPTSDRPELQVDVQLPQGSSIGATREVANRVEEYLRQAEESEHVATYIGRGSPRFFLALDPELPDPAFAKLIVRTHGKEARQRLREKVQARIAAGDFSEARVRAHPLLYGPPVPWPVTFRVMGPDVDELRGIAEQVRQRIADHPNTAQAHAEWGERVSALRLTWDRQRLRLLGLTPQAVAQQVQAATDGVRAAEIREDIRTVDLVTRADPASRPDLDSLGSLVIETGTGQRLPLEQVAELEVIQEEPVLKRRNRTPVMEVNAEIRGDVQPPDVTAEIDPTLDPIRAELPRGYRVEVGGAVEESGKARASIAGMLPVMVGVMVTIIMLSMRSFPGTIMTLLTAPLGLIGAVAGLLLADRPFGFVAMLGLIGLAGILMRNTLILAGQIQANQGAGMDDYTAVIEATLRRARPVVLTALAAVLAFLPLTTSTFWGPLAVVLIGGVTVGTALTLLFLPALYALWFRVHPPAGA</sequence>
<dbReference type="Gene3D" id="3.30.70.1320">
    <property type="entry name" value="Multidrug efflux transporter AcrB pore domain like"/>
    <property type="match status" value="1"/>
</dbReference>
<organism evidence="2 3">
    <name type="scientific">Thiohalospira halophila DSM 15071</name>
    <dbReference type="NCBI Taxonomy" id="1123397"/>
    <lineage>
        <taxon>Bacteria</taxon>
        <taxon>Pseudomonadati</taxon>
        <taxon>Pseudomonadota</taxon>
        <taxon>Gammaproteobacteria</taxon>
        <taxon>Thiohalospirales</taxon>
        <taxon>Thiohalospiraceae</taxon>
        <taxon>Thiohalospira</taxon>
    </lineage>
</organism>
<dbReference type="SUPFAM" id="SSF82693">
    <property type="entry name" value="Multidrug efflux transporter AcrB pore domain, PN1, PN2, PC1 and PC2 subdomains"/>
    <property type="match status" value="3"/>
</dbReference>
<feature type="transmembrane region" description="Helical" evidence="1">
    <location>
        <begin position="914"/>
        <end position="936"/>
    </location>
</feature>
<dbReference type="Gene3D" id="3.30.70.1430">
    <property type="entry name" value="Multidrug efflux transporter AcrB pore domain"/>
    <property type="match status" value="2"/>
</dbReference>
<gene>
    <name evidence="2" type="ORF">SAMN05660831_01486</name>
</gene>
<feature type="transmembrane region" description="Helical" evidence="1">
    <location>
        <begin position="466"/>
        <end position="490"/>
    </location>
</feature>
<dbReference type="RefSeq" id="WP_093428133.1">
    <property type="nucleotide sequence ID" value="NZ_FOMJ01000004.1"/>
</dbReference>
<dbReference type="Proteomes" id="UP000198611">
    <property type="component" value="Unassembled WGS sequence"/>
</dbReference>
<dbReference type="Pfam" id="PF00873">
    <property type="entry name" value="ACR_tran"/>
    <property type="match status" value="1"/>
</dbReference>
<evidence type="ECO:0000313" key="2">
    <source>
        <dbReference type="EMBL" id="SFD34600.1"/>
    </source>
</evidence>
<dbReference type="OrthoDB" id="9757940at2"/>
<keyword evidence="1" id="KW-1133">Transmembrane helix</keyword>
<feature type="transmembrane region" description="Helical" evidence="1">
    <location>
        <begin position="390"/>
        <end position="410"/>
    </location>
</feature>
<dbReference type="GO" id="GO:0005886">
    <property type="term" value="C:plasma membrane"/>
    <property type="evidence" value="ECO:0007669"/>
    <property type="project" value="TreeGrafter"/>
</dbReference>
<keyword evidence="1" id="KW-0812">Transmembrane</keyword>
<dbReference type="InterPro" id="IPR001036">
    <property type="entry name" value="Acrflvin-R"/>
</dbReference>
<dbReference type="EMBL" id="FOMJ01000004">
    <property type="protein sequence ID" value="SFD34600.1"/>
    <property type="molecule type" value="Genomic_DNA"/>
</dbReference>
<feature type="transmembrane region" description="Helical" evidence="1">
    <location>
        <begin position="963"/>
        <end position="983"/>
    </location>
</feature>
<reference evidence="2 3" key="1">
    <citation type="submission" date="2016-10" db="EMBL/GenBank/DDBJ databases">
        <authorList>
            <person name="de Groot N.N."/>
        </authorList>
    </citation>
    <scope>NUCLEOTIDE SEQUENCE [LARGE SCALE GENOMIC DNA]</scope>
    <source>
        <strain evidence="2 3">HL3</strain>
    </source>
</reference>
<dbReference type="Gene3D" id="3.30.70.1440">
    <property type="entry name" value="Multidrug efflux transporter AcrB pore domain"/>
    <property type="match status" value="1"/>
</dbReference>
<dbReference type="InterPro" id="IPR027463">
    <property type="entry name" value="AcrB_DN_DC_subdom"/>
</dbReference>
<keyword evidence="3" id="KW-1185">Reference proteome</keyword>
<feature type="transmembrane region" description="Helical" evidence="1">
    <location>
        <begin position="888"/>
        <end position="908"/>
    </location>
</feature>
<dbReference type="Gene3D" id="1.20.1640.10">
    <property type="entry name" value="Multidrug efflux transporter AcrB transmembrane domain"/>
    <property type="match status" value="2"/>
</dbReference>
<dbReference type="STRING" id="1123397.SAMN05660831_01486"/>
<dbReference type="PANTHER" id="PTHR32063:SF18">
    <property type="entry name" value="CATION EFFLUX SYSTEM PROTEIN"/>
    <property type="match status" value="1"/>
</dbReference>
<dbReference type="GO" id="GO:0042910">
    <property type="term" value="F:xenobiotic transmembrane transporter activity"/>
    <property type="evidence" value="ECO:0007669"/>
    <property type="project" value="TreeGrafter"/>
</dbReference>
<proteinExistence type="predicted"/>
<feature type="transmembrane region" description="Helical" evidence="1">
    <location>
        <begin position="431"/>
        <end position="454"/>
    </location>
</feature>
<dbReference type="AlphaFoldDB" id="A0A1I1RVB8"/>
<dbReference type="SUPFAM" id="SSF82714">
    <property type="entry name" value="Multidrug efflux transporter AcrB TolC docking domain, DN and DC subdomains"/>
    <property type="match status" value="2"/>
</dbReference>
<evidence type="ECO:0000256" key="1">
    <source>
        <dbReference type="SAM" id="Phobius"/>
    </source>
</evidence>
<dbReference type="SUPFAM" id="SSF82866">
    <property type="entry name" value="Multidrug efflux transporter AcrB transmembrane domain"/>
    <property type="match status" value="2"/>
</dbReference>
<feature type="transmembrane region" description="Helical" evidence="1">
    <location>
        <begin position="862"/>
        <end position="881"/>
    </location>
</feature>
<feature type="transmembrane region" description="Helical" evidence="1">
    <location>
        <begin position="364"/>
        <end position="384"/>
    </location>
</feature>
<accession>A0A1I1RVB8</accession>